<keyword evidence="1" id="KW-1185">Reference proteome</keyword>
<evidence type="ECO:0000313" key="1">
    <source>
        <dbReference type="Proteomes" id="UP000887578"/>
    </source>
</evidence>
<dbReference type="AlphaFoldDB" id="A0A914PB97"/>
<proteinExistence type="predicted"/>
<sequence>MYLNRSQTCFIFKIFEWAENRVRKKQEELNEEDFYDGKPTEDDSTAKKEKSTQTFIFNLNDSIKAELIDILPFIRFKKMNISFLHTFVVKRGFLFSYDELSDILDNAEPAPKVKITNSYGESIIGLLPYNCDIVENIKSLKNHPHDYSDLPYKALWTGAQIKRWSVPSPIDERDGIEWYLYYHNGGIGIINRSCTNISELYLVAEMTLETSEFEITKNCKIEIE</sequence>
<accession>A0A914PB97</accession>
<evidence type="ECO:0000313" key="2">
    <source>
        <dbReference type="WBParaSite" id="PDA_v2.g15393.t1"/>
    </source>
</evidence>
<name>A0A914PB97_9BILA</name>
<dbReference type="Proteomes" id="UP000887578">
    <property type="component" value="Unplaced"/>
</dbReference>
<protein>
    <submittedName>
        <fullName evidence="2">Uncharacterized protein</fullName>
    </submittedName>
</protein>
<organism evidence="1 2">
    <name type="scientific">Panagrolaimus davidi</name>
    <dbReference type="NCBI Taxonomy" id="227884"/>
    <lineage>
        <taxon>Eukaryota</taxon>
        <taxon>Metazoa</taxon>
        <taxon>Ecdysozoa</taxon>
        <taxon>Nematoda</taxon>
        <taxon>Chromadorea</taxon>
        <taxon>Rhabditida</taxon>
        <taxon>Tylenchina</taxon>
        <taxon>Panagrolaimomorpha</taxon>
        <taxon>Panagrolaimoidea</taxon>
        <taxon>Panagrolaimidae</taxon>
        <taxon>Panagrolaimus</taxon>
    </lineage>
</organism>
<reference evidence="2" key="1">
    <citation type="submission" date="2022-11" db="UniProtKB">
        <authorList>
            <consortium name="WormBaseParasite"/>
        </authorList>
    </citation>
    <scope>IDENTIFICATION</scope>
</reference>
<dbReference type="WBParaSite" id="PDA_v2.g15393.t1">
    <property type="protein sequence ID" value="PDA_v2.g15393.t1"/>
    <property type="gene ID" value="PDA_v2.g15393"/>
</dbReference>